<dbReference type="PANTHER" id="PTHR22916:SF51">
    <property type="entry name" value="GLYCOSYLTRANSFERASE EPSH-RELATED"/>
    <property type="match status" value="1"/>
</dbReference>
<dbReference type="AlphaFoldDB" id="A0A7X2TR36"/>
<evidence type="ECO:0000313" key="4">
    <source>
        <dbReference type="EMBL" id="MSU05573.1"/>
    </source>
</evidence>
<evidence type="ECO:0000313" key="5">
    <source>
        <dbReference type="Proteomes" id="UP000460549"/>
    </source>
</evidence>
<keyword evidence="5" id="KW-1185">Reference proteome</keyword>
<protein>
    <submittedName>
        <fullName evidence="4">Glycosyltransferase family 2 protein</fullName>
    </submittedName>
</protein>
<dbReference type="RefSeq" id="WP_154424470.1">
    <property type="nucleotide sequence ID" value="NZ_VUNN01000002.1"/>
</dbReference>
<evidence type="ECO:0000256" key="1">
    <source>
        <dbReference type="ARBA" id="ARBA00022676"/>
    </source>
</evidence>
<dbReference type="Gene3D" id="3.90.550.10">
    <property type="entry name" value="Spore Coat Polysaccharide Biosynthesis Protein SpsA, Chain A"/>
    <property type="match status" value="1"/>
</dbReference>
<gene>
    <name evidence="4" type="ORF">FYJ80_02090</name>
</gene>
<dbReference type="SUPFAM" id="SSF53448">
    <property type="entry name" value="Nucleotide-diphospho-sugar transferases"/>
    <property type="match status" value="1"/>
</dbReference>
<dbReference type="CDD" id="cd00761">
    <property type="entry name" value="Glyco_tranf_GTA_type"/>
    <property type="match status" value="1"/>
</dbReference>
<feature type="domain" description="Glycosyltransferase 2-like" evidence="3">
    <location>
        <begin position="7"/>
        <end position="170"/>
    </location>
</feature>
<keyword evidence="2 4" id="KW-0808">Transferase</keyword>
<dbReference type="GO" id="GO:0016758">
    <property type="term" value="F:hexosyltransferase activity"/>
    <property type="evidence" value="ECO:0007669"/>
    <property type="project" value="UniProtKB-ARBA"/>
</dbReference>
<name>A0A7X2TR36_9SPIO</name>
<proteinExistence type="predicted"/>
<evidence type="ECO:0000256" key="2">
    <source>
        <dbReference type="ARBA" id="ARBA00022679"/>
    </source>
</evidence>
<dbReference type="Proteomes" id="UP000460549">
    <property type="component" value="Unassembled WGS sequence"/>
</dbReference>
<sequence>MREPLCSIIVPIYNVEALLPRCIDSLTGQQYQNIEIILVNDGSTDSSEAICREYLNRDSRIKLINKENGGLSSARNAGLKLSKGEYIFFVDSDDYVTSDFCSVGVDGFLNHNADVVIFGFNNIFVDTNKIIKKHCKKSRIISKEEALKGTLIDGYINSLAWNKAYKRELFDNIKYPEGMVFEDVGTTYKIFDKANTIYISSNITYNYELRNGSISNKWWCNDKKINDFFILRSEQLQFINNNYPSLIKLSYATTGFVAIMAHIYLKEKNELIDNWLDSERKMLIHSAFPYSILFRFFYFAPKLSKKIIKRIF</sequence>
<keyword evidence="1" id="KW-0328">Glycosyltransferase</keyword>
<dbReference type="Pfam" id="PF00535">
    <property type="entry name" value="Glycos_transf_2"/>
    <property type="match status" value="1"/>
</dbReference>
<dbReference type="PANTHER" id="PTHR22916">
    <property type="entry name" value="GLYCOSYLTRANSFERASE"/>
    <property type="match status" value="1"/>
</dbReference>
<accession>A0A7X2TR36</accession>
<dbReference type="EMBL" id="VUNN01000002">
    <property type="protein sequence ID" value="MSU05573.1"/>
    <property type="molecule type" value="Genomic_DNA"/>
</dbReference>
<dbReference type="InterPro" id="IPR001173">
    <property type="entry name" value="Glyco_trans_2-like"/>
</dbReference>
<comment type="caution">
    <text evidence="4">The sequence shown here is derived from an EMBL/GenBank/DDBJ whole genome shotgun (WGS) entry which is preliminary data.</text>
</comment>
<reference evidence="4 5" key="1">
    <citation type="submission" date="2019-08" db="EMBL/GenBank/DDBJ databases">
        <title>In-depth cultivation of the pig gut microbiome towards novel bacterial diversity and tailored functional studies.</title>
        <authorList>
            <person name="Wylensek D."/>
            <person name="Hitch T.C.A."/>
            <person name="Clavel T."/>
        </authorList>
    </citation>
    <scope>NUCLEOTIDE SEQUENCE [LARGE SCALE GENOMIC DNA]</scope>
    <source>
        <strain evidence="4 5">NM-380-WT-3C1</strain>
    </source>
</reference>
<evidence type="ECO:0000259" key="3">
    <source>
        <dbReference type="Pfam" id="PF00535"/>
    </source>
</evidence>
<organism evidence="4 5">
    <name type="scientific">Bullifex porci</name>
    <dbReference type="NCBI Taxonomy" id="2606638"/>
    <lineage>
        <taxon>Bacteria</taxon>
        <taxon>Pseudomonadati</taxon>
        <taxon>Spirochaetota</taxon>
        <taxon>Spirochaetia</taxon>
        <taxon>Spirochaetales</taxon>
        <taxon>Spirochaetaceae</taxon>
        <taxon>Bullifex</taxon>
    </lineage>
</organism>
<dbReference type="InterPro" id="IPR029044">
    <property type="entry name" value="Nucleotide-diphossugar_trans"/>
</dbReference>